<gene>
    <name evidence="2" type="primary">PLEKHM1</name>
</gene>
<dbReference type="GeneTree" id="ENSGT00940000155111"/>
<dbReference type="HGNC" id="HGNC:29017">
    <property type="gene designation" value="PLEKHM1"/>
</dbReference>
<evidence type="ECO:0000259" key="1">
    <source>
        <dbReference type="PROSITE" id="PS50826"/>
    </source>
</evidence>
<reference evidence="2" key="1">
    <citation type="journal article" date="2001" name="Nature">
        <title>Initial sequencing and analysis of the human genome.</title>
        <authorList>
            <consortium name="International Human Genome Sequencing Consortium"/>
            <person name="Lander E.S."/>
            <person name="Linton L.M."/>
            <person name="Birren B."/>
            <person name="Nusbaum C."/>
            <person name="Zody M.C."/>
            <person name="Baldwin J."/>
            <person name="Devon K."/>
            <person name="Dewar K."/>
            <person name="Doyle M."/>
            <person name="FitzHugh W."/>
            <person name="Funke R."/>
            <person name="Gage D."/>
            <person name="Harris K."/>
            <person name="Heaford A."/>
            <person name="Howland J."/>
            <person name="Kann L."/>
            <person name="Lehoczky J."/>
            <person name="LeVine R."/>
            <person name="McEwan P."/>
            <person name="McKernan K."/>
            <person name="Meldrim J."/>
            <person name="Mesirov J.P."/>
            <person name="Miranda C."/>
            <person name="Morris W."/>
            <person name="Naylor J."/>
            <person name="Raymond C."/>
            <person name="Rosetti M."/>
            <person name="Santos R."/>
            <person name="Sheridan A."/>
            <person name="Sougnez C."/>
            <person name="Stange-Thomann N."/>
            <person name="Stojanovic N."/>
            <person name="Subramanian A."/>
            <person name="Wyman D."/>
            <person name="Rogers J."/>
            <person name="Sulston J."/>
            <person name="Ainscough R."/>
            <person name="Beck S."/>
            <person name="Bentley D."/>
            <person name="Burton J."/>
            <person name="Clee C."/>
            <person name="Carter N."/>
            <person name="Coulson A."/>
            <person name="Deadman R."/>
            <person name="Deloukas P."/>
            <person name="Dunham A."/>
            <person name="Dunham I."/>
            <person name="Durbin R."/>
            <person name="French L."/>
            <person name="Grafham D."/>
            <person name="Gregory S."/>
            <person name="Hubbard T."/>
            <person name="Humphray S."/>
            <person name="Hunt A."/>
            <person name="Jones M."/>
            <person name="Lloyd C."/>
            <person name="McMurray A."/>
            <person name="Matthews L."/>
            <person name="Mercer S."/>
            <person name="Milne S."/>
            <person name="Mullikin J.C."/>
            <person name="Mungall A."/>
            <person name="Plumb R."/>
            <person name="Ross M."/>
            <person name="Shownkeen R."/>
            <person name="Sims S."/>
            <person name="Waterston R.H."/>
            <person name="Wilson R.K."/>
            <person name="Hillier L.W."/>
            <person name="McPherson J.D."/>
            <person name="Marra M.A."/>
            <person name="Mardis E.R."/>
            <person name="Fulton L.A."/>
            <person name="Chinwalla A.T."/>
            <person name="Pepin K.H."/>
            <person name="Gish W.R."/>
            <person name="Chissoe S.L."/>
            <person name="Wendl M.C."/>
            <person name="Delehaunty K.D."/>
            <person name="Miner T.L."/>
            <person name="Delehaunty A."/>
            <person name="Kramer J.B."/>
            <person name="Cook L.L."/>
            <person name="Fulton R.S."/>
            <person name="Johnson D.L."/>
            <person name="Minx P.J."/>
            <person name="Clifton S.W."/>
            <person name="Hawkins T."/>
            <person name="Branscomb E."/>
            <person name="Predki P."/>
            <person name="Richardson P."/>
            <person name="Wenning S."/>
            <person name="Slezak T."/>
            <person name="Doggett N."/>
            <person name="Cheng J.F."/>
            <person name="Olsen A."/>
            <person name="Lucas S."/>
            <person name="Elkin C."/>
            <person name="Uberbacher E."/>
            <person name="Frazier M."/>
            <person name="Gibbs R.A."/>
            <person name="Muzny D.M."/>
            <person name="Scherer S.E."/>
            <person name="Bouck J.B."/>
            <person name="Sodergren E.J."/>
            <person name="Worley K.C."/>
            <person name="Rives C.M."/>
            <person name="Gorrell J.H."/>
            <person name="Metzker M.L."/>
            <person name="Naylor S.L."/>
            <person name="Kucherlapati R.S."/>
            <person name="Nelson D.L."/>
            <person name="Weinstock G.M."/>
            <person name="Sakaki Y."/>
            <person name="Fujiyama A."/>
            <person name="Hattori M."/>
            <person name="Yada T."/>
            <person name="Toyoda A."/>
            <person name="Itoh T."/>
            <person name="Kawagoe C."/>
            <person name="Watanabe H."/>
            <person name="Totoki Y."/>
            <person name="Taylor T."/>
            <person name="Weissenbach J."/>
            <person name="Heilig R."/>
            <person name="Saurin W."/>
            <person name="Artiguenave F."/>
            <person name="Brottier P."/>
            <person name="Bruls T."/>
            <person name="Pelletier E."/>
            <person name="Robert C."/>
            <person name="Wincker P."/>
            <person name="Smith D.R."/>
            <person name="Doucette-Stamm L."/>
            <person name="Rubenfield M."/>
            <person name="Weinstock K."/>
            <person name="Lee H.M."/>
            <person name="Dubois J."/>
            <person name="Rosenthal A."/>
            <person name="Platzer M."/>
            <person name="Nyakatura G."/>
            <person name="Taudien S."/>
            <person name="Rump A."/>
            <person name="Yang H."/>
            <person name="Yu J."/>
            <person name="Wang J."/>
            <person name="Huang G."/>
            <person name="Gu J."/>
            <person name="Hood L."/>
            <person name="Rowen L."/>
            <person name="Madan A."/>
            <person name="Qin S."/>
            <person name="Davis R.W."/>
            <person name="Federspiel N.A."/>
            <person name="Abola A.P."/>
            <person name="Proctor M.J."/>
            <person name="Myers R.M."/>
            <person name="Schmutz J."/>
            <person name="Dickson M."/>
            <person name="Grimwood J."/>
            <person name="Cox D.R."/>
            <person name="Olson M.V."/>
            <person name="Kaul R."/>
            <person name="Raymond C."/>
            <person name="Shimizu N."/>
            <person name="Kawasaki K."/>
            <person name="Minoshima S."/>
            <person name="Evans G.A."/>
            <person name="Athanasiou M."/>
            <person name="Schultz R."/>
            <person name="Roe B.A."/>
            <person name="Chen F."/>
            <person name="Pan H."/>
            <person name="Ramser J."/>
            <person name="Lehrach H."/>
            <person name="Reinhardt R."/>
            <person name="McCombie W.R."/>
            <person name="de la Bastide M."/>
            <person name="Dedhia N."/>
            <person name="Blocker H."/>
            <person name="Hornischer K."/>
            <person name="Nordsiek G."/>
            <person name="Agarwala R."/>
            <person name="Aravind L."/>
            <person name="Bailey J.A."/>
            <person name="Bateman A."/>
            <person name="Batzoglou S."/>
            <person name="Birney E."/>
            <person name="Bork P."/>
            <person name="Brown D.G."/>
            <person name="Burge C.B."/>
            <person name="Cerutti L."/>
            <person name="Chen H.C."/>
            <person name="Church D."/>
            <person name="Clamp M."/>
            <person name="Copley R.R."/>
            <person name="Doerks T."/>
            <person name="Eddy S.R."/>
            <person name="Eichler E.E."/>
            <person name="Furey T.S."/>
            <person name="Galagan J."/>
            <person name="Gilbert J.G."/>
            <person name="Harmon C."/>
            <person name="Hayashizaki Y."/>
            <person name="Haussler D."/>
            <person name="Hermjakob H."/>
            <person name="Hokamp K."/>
            <person name="Jang W."/>
            <person name="Johnson L.S."/>
            <person name="Jones T.A."/>
            <person name="Kasif S."/>
            <person name="Kaspryzk A."/>
            <person name="Kennedy S."/>
            <person name="Kent W.J."/>
            <person name="Kitts P."/>
            <person name="Koonin E.V."/>
            <person name="Korf I."/>
            <person name="Kulp D."/>
            <person name="Lancet D."/>
            <person name="Lowe T.M."/>
            <person name="McLysaght A."/>
            <person name="Mikkelsen T."/>
            <person name="Moran J.V."/>
            <person name="Mulder N."/>
            <person name="Pollara V.J."/>
            <person name="Ponting C.P."/>
            <person name="Schuler G."/>
            <person name="Schultz J."/>
            <person name="Slater G."/>
            <person name="Smit A.F."/>
            <person name="Stupka E."/>
            <person name="Szustakowski J."/>
            <person name="Thierry-Mieg D."/>
            <person name="Thierry-Mieg J."/>
            <person name="Wagner L."/>
            <person name="Wallis J."/>
            <person name="Wheeler R."/>
            <person name="Williams A."/>
            <person name="Wolf Y.I."/>
            <person name="Wolfe K.H."/>
            <person name="Yang S.P."/>
            <person name="Yeh R.F."/>
            <person name="Collins F."/>
            <person name="Guyer M.S."/>
            <person name="Peterson J."/>
            <person name="Felsenfeld A."/>
            <person name="Wetterstrand K.A."/>
            <person name="Patrinos A."/>
            <person name="Morgan M.J."/>
            <person name="de Jong P."/>
            <person name="Catanese J.J."/>
            <person name="Osoegawa K."/>
            <person name="Shizuya H."/>
            <person name="Choi S."/>
            <person name="Chen Y.J."/>
        </authorList>
    </citation>
    <scope>NUCLEOTIDE SEQUENCE [LARGE SCALE GENOMIC DNA]</scope>
</reference>
<evidence type="ECO:0000313" key="2">
    <source>
        <dbReference type="Ensembl" id="ENSP00000514819.1"/>
    </source>
</evidence>
<protein>
    <submittedName>
        <fullName evidence="2">Pleckstrin homology and RUN domain containing M1</fullName>
    </submittedName>
</protein>
<dbReference type="EMBL" id="AC091132">
    <property type="status" value="NOT_ANNOTATED_CDS"/>
    <property type="molecule type" value="Genomic_DNA"/>
</dbReference>
<reference evidence="2" key="4">
    <citation type="submission" date="2025-05" db="UniProtKB">
        <authorList>
            <consortium name="Ensembl"/>
        </authorList>
    </citation>
    <scope>IDENTIFICATION</scope>
</reference>
<dbReference type="SMR" id="A0A8V8TPW4"/>
<evidence type="ECO:0007829" key="5">
    <source>
        <dbReference type="ProteomicsDB" id="A0A8V8TPW4"/>
    </source>
</evidence>
<reference evidence="2" key="2">
    <citation type="journal article" date="2004" name="Nature">
        <title>Finishing the euchromatic sequence of the human genome.</title>
        <authorList>
            <consortium name="International Human Genome Sequencing Consortium"/>
        </authorList>
    </citation>
    <scope>NUCLEOTIDE SEQUENCE [LARGE SCALE GENOMIC DNA]</scope>
</reference>
<dbReference type="Ensembl" id="ENST00000700124.1">
    <property type="protein sequence ID" value="ENSP00000514813.1"/>
    <property type="gene ID" value="ENSG00000225190.12"/>
</dbReference>
<evidence type="ECO:0007829" key="4">
    <source>
        <dbReference type="PeptideAtlas" id="A0A8V8TPW4"/>
    </source>
</evidence>
<feature type="domain" description="RUN" evidence="1">
    <location>
        <begin position="41"/>
        <end position="147"/>
    </location>
</feature>
<dbReference type="AlphaFoldDB" id="A0A8V8TPW4"/>
<accession>A0A8V8TPW4</accession>
<dbReference type="PROSITE" id="PS50826">
    <property type="entry name" value="RUN"/>
    <property type="match status" value="1"/>
</dbReference>
<proteinExistence type="evidence at protein level"/>
<dbReference type="InterPro" id="IPR037213">
    <property type="entry name" value="Run_dom_sf"/>
</dbReference>
<dbReference type="Ensembl" id="ENST00000700130.1">
    <property type="protein sequence ID" value="ENSP00000514819.1"/>
    <property type="gene ID" value="ENSG00000225190.12"/>
</dbReference>
<keyword evidence="3" id="KW-1185">Reference proteome</keyword>
<dbReference type="Gene3D" id="1.20.58.900">
    <property type="match status" value="1"/>
</dbReference>
<dbReference type="InterPro" id="IPR004012">
    <property type="entry name" value="Run_dom"/>
</dbReference>
<name>A0A8V8TPW4_HUMAN</name>
<keyword evidence="4 5" id="KW-1267">Proteomics identification</keyword>
<dbReference type="Proteomes" id="UP000005640">
    <property type="component" value="Chromosome 17"/>
</dbReference>
<sequence>MLSVVENGLDPQAAIPVIKKKLVGSVKALQKQYVSLDTVVTSEDGDANTMCSALEAVFIHGLHAKHIRAEAGGKRKKSAHQKPLPQPVFWPLLKAVTHKLKLSFHLNLPSSWVAGTTRASHHIWLCCCCRDRVSSCCPGWSRIPELK</sequence>
<dbReference type="OrthoDB" id="62364at2759"/>
<dbReference type="OpenTargets" id="ENSG00000225190"/>
<organism evidence="2 3">
    <name type="scientific">Homo sapiens</name>
    <name type="common">Human</name>
    <dbReference type="NCBI Taxonomy" id="9606"/>
    <lineage>
        <taxon>Eukaryota</taxon>
        <taxon>Metazoa</taxon>
        <taxon>Chordata</taxon>
        <taxon>Craniata</taxon>
        <taxon>Vertebrata</taxon>
        <taxon>Euteleostomi</taxon>
        <taxon>Mammalia</taxon>
        <taxon>Eutheria</taxon>
        <taxon>Euarchontoglires</taxon>
        <taxon>Primates</taxon>
        <taxon>Haplorrhini</taxon>
        <taxon>Catarrhini</taxon>
        <taxon>Hominidae</taxon>
        <taxon>Homo</taxon>
    </lineage>
</organism>
<dbReference type="SUPFAM" id="SSF140741">
    <property type="entry name" value="RUN domain-like"/>
    <property type="match status" value="1"/>
</dbReference>
<reference evidence="2 3" key="3">
    <citation type="journal article" date="2006" name="Nature">
        <title>DNA sequence of human chromosome 17 and analysis of rearrangement in the human lineage.</title>
        <authorList>
            <person name="Zody M.C."/>
            <person name="Garber M."/>
            <person name="Adams D.J."/>
            <person name="Sharpe T."/>
            <person name="Harrow J."/>
            <person name="Lupski J.R."/>
            <person name="Nicholson C."/>
            <person name="Searle S.M."/>
            <person name="Wilming L."/>
            <person name="Young S.K."/>
            <person name="Abouelleil A."/>
            <person name="Allen N.R."/>
            <person name="Bi W."/>
            <person name="Bloom T."/>
            <person name="Borowsky M.L."/>
            <person name="Bugalter B.E."/>
            <person name="Butler J."/>
            <person name="Chang J.L."/>
            <person name="Chen C.K."/>
            <person name="Cook A."/>
            <person name="Corum B."/>
            <person name="Cuomo C.A."/>
            <person name="de Jong P.J."/>
            <person name="DeCaprio D."/>
            <person name="Dewar K."/>
            <person name="FitzGerald M."/>
            <person name="Gilbert J."/>
            <person name="Gibson R."/>
            <person name="Gnerre S."/>
            <person name="Goldstein S."/>
            <person name="Grafham D.V."/>
            <person name="Grocock R."/>
            <person name="Hafez N."/>
            <person name="Hagopian D.S."/>
            <person name="Hart E."/>
            <person name="Norman C.H."/>
            <person name="Humphray S."/>
            <person name="Jaffe D.B."/>
            <person name="Jones M."/>
            <person name="Kamal M."/>
            <person name="Khodiyar V.K."/>
            <person name="LaButti K."/>
            <person name="Laird G."/>
            <person name="Lehoczky J."/>
            <person name="Liu X."/>
            <person name="Lokyitsang T."/>
            <person name="Loveland J."/>
            <person name="Lui A."/>
            <person name="Macdonald P."/>
            <person name="Major J.E."/>
            <person name="Matthews L."/>
            <person name="Mauceli E."/>
            <person name="McCarroll S.A."/>
            <person name="Mihalev A.H."/>
            <person name="Mudge J."/>
            <person name="Nguyen C."/>
            <person name="Nicol R."/>
            <person name="O'Leary S.B."/>
            <person name="Osoegawa K."/>
            <person name="Schwartz D.C."/>
            <person name="Shaw-Smith C."/>
            <person name="Stankiewicz P."/>
            <person name="Steward C."/>
            <person name="Swarbreck D."/>
            <person name="Venkataraman V."/>
            <person name="Whittaker C.A."/>
            <person name="Yang X."/>
            <person name="Zimmer A.R."/>
            <person name="Bradley A."/>
            <person name="Hubbard T."/>
            <person name="Birren B.W."/>
            <person name="Rogers J."/>
            <person name="Lander E.S."/>
            <person name="Nusbaum C."/>
        </authorList>
    </citation>
    <scope>NUCLEOTIDE SEQUENCE [LARGE SCALE GENOMIC DNA]</scope>
</reference>
<evidence type="ECO:0000313" key="3">
    <source>
        <dbReference type="Proteomes" id="UP000005640"/>
    </source>
</evidence>